<dbReference type="EMBL" id="BMWP01000043">
    <property type="protein sequence ID" value="GGW50197.1"/>
    <property type="molecule type" value="Genomic_DNA"/>
</dbReference>
<gene>
    <name evidence="2" type="ORF">GCM10007383_37580</name>
</gene>
<reference evidence="2" key="2">
    <citation type="submission" date="2020-09" db="EMBL/GenBank/DDBJ databases">
        <authorList>
            <person name="Sun Q."/>
            <person name="Kim S."/>
        </authorList>
    </citation>
    <scope>NUCLEOTIDE SEQUENCE</scope>
    <source>
        <strain evidence="2">KCTC 12113</strain>
    </source>
</reference>
<dbReference type="AlphaFoldDB" id="A0A918J8X4"/>
<accession>A0A918J8X4</accession>
<evidence type="ECO:0008006" key="4">
    <source>
        <dbReference type="Google" id="ProtNLM"/>
    </source>
</evidence>
<organism evidence="2 3">
    <name type="scientific">Arenibacter certesii</name>
    <dbReference type="NCBI Taxonomy" id="228955"/>
    <lineage>
        <taxon>Bacteria</taxon>
        <taxon>Pseudomonadati</taxon>
        <taxon>Bacteroidota</taxon>
        <taxon>Flavobacteriia</taxon>
        <taxon>Flavobacteriales</taxon>
        <taxon>Flavobacteriaceae</taxon>
        <taxon>Arenibacter</taxon>
    </lineage>
</organism>
<evidence type="ECO:0000313" key="2">
    <source>
        <dbReference type="EMBL" id="GGW50197.1"/>
    </source>
</evidence>
<comment type="caution">
    <text evidence="2">The sequence shown here is derived from an EMBL/GenBank/DDBJ whole genome shotgun (WGS) entry which is preliminary data.</text>
</comment>
<evidence type="ECO:0000313" key="3">
    <source>
        <dbReference type="Proteomes" id="UP000634668"/>
    </source>
</evidence>
<keyword evidence="1" id="KW-0175">Coiled coil</keyword>
<proteinExistence type="predicted"/>
<sequence>MGNDLNIKSSTIEKGIELAKDFLDKLIMPAVEETGLLMKEKVTFWKFKNQVKILNKAKEYCDKHGIEPKTISFKLLVPLLETSALEEDEILQNKWAILLSNMVDSNQNIENHVFPYILGQLSTNEFLLLEKVVIERKERLKNLLLEYEEYKTNRPETERKIKEQISDLEEQMETESNGQKYFYSNKMWELRKEKSEFESQLRNLEHKEWSYKWNAQKPEEFPDGILREFEVSNLSRLGLVKYVQENISNSNTLEIPNRPNEEYLVVDFDIDVDYEERYLLTELGELLIDACSEKKTAPNKT</sequence>
<dbReference type="InterPro" id="IPR025506">
    <property type="entry name" value="Abi_alpha"/>
</dbReference>
<protein>
    <recommendedName>
        <fullName evidence="4">DUF4393 domain-containing protein</fullName>
    </recommendedName>
</protein>
<feature type="coiled-coil region" evidence="1">
    <location>
        <begin position="133"/>
        <end position="207"/>
    </location>
</feature>
<evidence type="ECO:0000256" key="1">
    <source>
        <dbReference type="SAM" id="Coils"/>
    </source>
</evidence>
<reference evidence="2" key="1">
    <citation type="journal article" date="2014" name="Int. J. Syst. Evol. Microbiol.">
        <title>Complete genome sequence of Corynebacterium casei LMG S-19264T (=DSM 44701T), isolated from a smear-ripened cheese.</title>
        <authorList>
            <consortium name="US DOE Joint Genome Institute (JGI-PGF)"/>
            <person name="Walter F."/>
            <person name="Albersmeier A."/>
            <person name="Kalinowski J."/>
            <person name="Ruckert C."/>
        </authorList>
    </citation>
    <scope>NUCLEOTIDE SEQUENCE</scope>
    <source>
        <strain evidence="2">KCTC 12113</strain>
    </source>
</reference>
<dbReference type="Proteomes" id="UP000634668">
    <property type="component" value="Unassembled WGS sequence"/>
</dbReference>
<dbReference type="RefSeq" id="WP_026814854.1">
    <property type="nucleotide sequence ID" value="NZ_BMWP01000043.1"/>
</dbReference>
<dbReference type="Pfam" id="PF14337">
    <property type="entry name" value="Abi_alpha"/>
    <property type="match status" value="1"/>
</dbReference>
<name>A0A918J8X4_9FLAO</name>
<keyword evidence="3" id="KW-1185">Reference proteome</keyword>